<protein>
    <recommendedName>
        <fullName evidence="3">Tetratricopeptide repeat protein</fullName>
    </recommendedName>
</protein>
<organism evidence="1 2">
    <name type="scientific">Chitinophaga japonensis</name>
    <name type="common">Flexibacter japonensis</name>
    <dbReference type="NCBI Taxonomy" id="104662"/>
    <lineage>
        <taxon>Bacteria</taxon>
        <taxon>Pseudomonadati</taxon>
        <taxon>Bacteroidota</taxon>
        <taxon>Chitinophagia</taxon>
        <taxon>Chitinophagales</taxon>
        <taxon>Chitinophagaceae</taxon>
        <taxon>Chitinophaga</taxon>
    </lineage>
</organism>
<dbReference type="SUPFAM" id="SSF48452">
    <property type="entry name" value="TPR-like"/>
    <property type="match status" value="1"/>
</dbReference>
<dbReference type="AlphaFoldDB" id="A0A562SZQ9"/>
<reference evidence="1 2" key="1">
    <citation type="journal article" date="2013" name="Stand. Genomic Sci.">
        <title>Genomic Encyclopedia of Type Strains, Phase I: The one thousand microbial genomes (KMG-I) project.</title>
        <authorList>
            <person name="Kyrpides N.C."/>
            <person name="Woyke T."/>
            <person name="Eisen J.A."/>
            <person name="Garrity G."/>
            <person name="Lilburn T.G."/>
            <person name="Beck B.J."/>
            <person name="Whitman W.B."/>
            <person name="Hugenholtz P."/>
            <person name="Klenk H.P."/>
        </authorList>
    </citation>
    <scope>NUCLEOTIDE SEQUENCE [LARGE SCALE GENOMIC DNA]</scope>
    <source>
        <strain evidence="1 2">DSM 13484</strain>
    </source>
</reference>
<proteinExistence type="predicted"/>
<dbReference type="OrthoDB" id="671789at2"/>
<evidence type="ECO:0000313" key="2">
    <source>
        <dbReference type="Proteomes" id="UP000316778"/>
    </source>
</evidence>
<dbReference type="Proteomes" id="UP000316778">
    <property type="component" value="Unassembled WGS sequence"/>
</dbReference>
<gene>
    <name evidence="1" type="ORF">LX66_3852</name>
</gene>
<sequence>MNRDSVLQEFRDTITKDSLKARNLIRKLNYKDDPYLLQCIAQTYLDESRFNEDGIQREYLDWRKWRMAERYIIKAFELDSNCLIVLYTMGSLRKSSGQADIAIYCFEKIIKLGIKAESLCQNQLTVSLANELVNDSKFELYRLYRYKDPVLSKKYLYSYRRKLKKGVNTIFRPLEDFLLG</sequence>
<evidence type="ECO:0000313" key="1">
    <source>
        <dbReference type="EMBL" id="TWI86593.1"/>
    </source>
</evidence>
<dbReference type="InterPro" id="IPR011990">
    <property type="entry name" value="TPR-like_helical_dom_sf"/>
</dbReference>
<dbReference type="RefSeq" id="WP_145716518.1">
    <property type="nucleotide sequence ID" value="NZ_BAAAFY010000005.1"/>
</dbReference>
<comment type="caution">
    <text evidence="1">The sequence shown here is derived from an EMBL/GenBank/DDBJ whole genome shotgun (WGS) entry which is preliminary data.</text>
</comment>
<dbReference type="Gene3D" id="1.25.40.10">
    <property type="entry name" value="Tetratricopeptide repeat domain"/>
    <property type="match status" value="1"/>
</dbReference>
<evidence type="ECO:0008006" key="3">
    <source>
        <dbReference type="Google" id="ProtNLM"/>
    </source>
</evidence>
<name>A0A562SZQ9_CHIJA</name>
<accession>A0A562SZQ9</accession>
<keyword evidence="2" id="KW-1185">Reference proteome</keyword>
<dbReference type="EMBL" id="VLLG01000004">
    <property type="protein sequence ID" value="TWI86593.1"/>
    <property type="molecule type" value="Genomic_DNA"/>
</dbReference>